<dbReference type="AlphaFoldDB" id="A0A2L0EUT3"/>
<dbReference type="EMBL" id="CP012673">
    <property type="protein sequence ID" value="AUX43029.1"/>
    <property type="molecule type" value="Genomic_DNA"/>
</dbReference>
<reference evidence="2 3" key="1">
    <citation type="submission" date="2015-09" db="EMBL/GenBank/DDBJ databases">
        <title>Sorangium comparison.</title>
        <authorList>
            <person name="Zaburannyi N."/>
            <person name="Bunk B."/>
            <person name="Overmann J."/>
            <person name="Mueller R."/>
        </authorList>
    </citation>
    <scope>NUCLEOTIDE SEQUENCE [LARGE SCALE GENOMIC DNA]</scope>
    <source>
        <strain evidence="2 3">So ce26</strain>
    </source>
</reference>
<proteinExistence type="predicted"/>
<protein>
    <submittedName>
        <fullName evidence="2">Uncharacterized protein</fullName>
    </submittedName>
</protein>
<evidence type="ECO:0000313" key="3">
    <source>
        <dbReference type="Proteomes" id="UP000238348"/>
    </source>
</evidence>
<evidence type="ECO:0000256" key="1">
    <source>
        <dbReference type="SAM" id="MobiDB-lite"/>
    </source>
</evidence>
<name>A0A2L0EUT3_SORCE</name>
<evidence type="ECO:0000313" key="2">
    <source>
        <dbReference type="EMBL" id="AUX43029.1"/>
    </source>
</evidence>
<accession>A0A2L0EUT3</accession>
<organism evidence="2 3">
    <name type="scientific">Sorangium cellulosum</name>
    <name type="common">Polyangium cellulosum</name>
    <dbReference type="NCBI Taxonomy" id="56"/>
    <lineage>
        <taxon>Bacteria</taxon>
        <taxon>Pseudomonadati</taxon>
        <taxon>Myxococcota</taxon>
        <taxon>Polyangia</taxon>
        <taxon>Polyangiales</taxon>
        <taxon>Polyangiaceae</taxon>
        <taxon>Sorangium</taxon>
    </lineage>
</organism>
<sequence length="145" mass="15622">MEGQAPDARLKLGALLGSLRDAVNRREHLLLESISDPRIARRIPHERFVGLALCFERKDDRTAGHLSLARRYVRGPLPRGRSGSDPPGYRRGASGPPRPMSARPLPATRRPRSPGAAARGRAVRSRGASSPRRGALRPGGSSLAA</sequence>
<gene>
    <name evidence="2" type="ORF">SOCE26_044690</name>
</gene>
<feature type="compositionally biased region" description="Low complexity" evidence="1">
    <location>
        <begin position="113"/>
        <end position="133"/>
    </location>
</feature>
<feature type="region of interest" description="Disordered" evidence="1">
    <location>
        <begin position="73"/>
        <end position="145"/>
    </location>
</feature>
<dbReference type="Proteomes" id="UP000238348">
    <property type="component" value="Chromosome"/>
</dbReference>